<feature type="transmembrane region" description="Helical" evidence="6">
    <location>
        <begin position="259"/>
        <end position="276"/>
    </location>
</feature>
<dbReference type="Pfam" id="PF00482">
    <property type="entry name" value="T2SSF"/>
    <property type="match status" value="1"/>
</dbReference>
<comment type="subcellular location">
    <subcellularLocation>
        <location evidence="1">Cell membrane</location>
        <topology evidence="1">Multi-pass membrane protein</topology>
    </subcellularLocation>
</comment>
<dbReference type="InParanoid" id="A0A517SJ68"/>
<dbReference type="EMBL" id="CP036271">
    <property type="protein sequence ID" value="QDT56155.1"/>
    <property type="molecule type" value="Genomic_DNA"/>
</dbReference>
<dbReference type="GO" id="GO:0005886">
    <property type="term" value="C:plasma membrane"/>
    <property type="evidence" value="ECO:0007669"/>
    <property type="project" value="UniProtKB-SubCell"/>
</dbReference>
<evidence type="ECO:0000313" key="8">
    <source>
        <dbReference type="EMBL" id="QDT56155.1"/>
    </source>
</evidence>
<evidence type="ECO:0000313" key="9">
    <source>
        <dbReference type="Proteomes" id="UP000315700"/>
    </source>
</evidence>
<dbReference type="InterPro" id="IPR018076">
    <property type="entry name" value="T2SS_GspF_dom"/>
</dbReference>
<evidence type="ECO:0000256" key="4">
    <source>
        <dbReference type="ARBA" id="ARBA00022989"/>
    </source>
</evidence>
<dbReference type="PANTHER" id="PTHR35007">
    <property type="entry name" value="INTEGRAL MEMBRANE PROTEIN-RELATED"/>
    <property type="match status" value="1"/>
</dbReference>
<name>A0A517SJ68_9PLAN</name>
<dbReference type="KEGG" id="ccos:Pan44_42060"/>
<feature type="transmembrane region" description="Helical" evidence="6">
    <location>
        <begin position="221"/>
        <end position="239"/>
    </location>
</feature>
<keyword evidence="2" id="KW-1003">Cell membrane</keyword>
<evidence type="ECO:0000256" key="5">
    <source>
        <dbReference type="ARBA" id="ARBA00023136"/>
    </source>
</evidence>
<reference evidence="8 9" key="1">
    <citation type="submission" date="2019-02" db="EMBL/GenBank/DDBJ databases">
        <title>Deep-cultivation of Planctomycetes and their phenomic and genomic characterization uncovers novel biology.</title>
        <authorList>
            <person name="Wiegand S."/>
            <person name="Jogler M."/>
            <person name="Boedeker C."/>
            <person name="Pinto D."/>
            <person name="Vollmers J."/>
            <person name="Rivas-Marin E."/>
            <person name="Kohn T."/>
            <person name="Peeters S.H."/>
            <person name="Heuer A."/>
            <person name="Rast P."/>
            <person name="Oberbeckmann S."/>
            <person name="Bunk B."/>
            <person name="Jeske O."/>
            <person name="Meyerdierks A."/>
            <person name="Storesund J.E."/>
            <person name="Kallscheuer N."/>
            <person name="Luecker S."/>
            <person name="Lage O.M."/>
            <person name="Pohl T."/>
            <person name="Merkel B.J."/>
            <person name="Hornburger P."/>
            <person name="Mueller R.-W."/>
            <person name="Bruemmer F."/>
            <person name="Labrenz M."/>
            <person name="Spormann A.M."/>
            <person name="Op den Camp H."/>
            <person name="Overmann J."/>
            <person name="Amann R."/>
            <person name="Jetten M.S.M."/>
            <person name="Mascher T."/>
            <person name="Medema M.H."/>
            <person name="Devos D.P."/>
            <person name="Kaster A.-K."/>
            <person name="Ovreas L."/>
            <person name="Rohde M."/>
            <person name="Galperin M.Y."/>
            <person name="Jogler C."/>
        </authorList>
    </citation>
    <scope>NUCLEOTIDE SEQUENCE [LARGE SCALE GENOMIC DNA]</scope>
    <source>
        <strain evidence="8 9">Pan44</strain>
    </source>
</reference>
<evidence type="ECO:0000256" key="1">
    <source>
        <dbReference type="ARBA" id="ARBA00004651"/>
    </source>
</evidence>
<keyword evidence="9" id="KW-1185">Reference proteome</keyword>
<gene>
    <name evidence="8" type="ORF">Pan44_42060</name>
</gene>
<feature type="domain" description="Type II secretion system protein GspF" evidence="7">
    <location>
        <begin position="113"/>
        <end position="237"/>
    </location>
</feature>
<evidence type="ECO:0000259" key="7">
    <source>
        <dbReference type="Pfam" id="PF00482"/>
    </source>
</evidence>
<keyword evidence="4 6" id="KW-1133">Transmembrane helix</keyword>
<dbReference type="PANTHER" id="PTHR35007:SF1">
    <property type="entry name" value="PILUS ASSEMBLY PROTEIN"/>
    <property type="match status" value="1"/>
</dbReference>
<feature type="transmembrane region" description="Helical" evidence="6">
    <location>
        <begin position="52"/>
        <end position="72"/>
    </location>
</feature>
<dbReference type="OrthoDB" id="261155at2"/>
<keyword evidence="5 6" id="KW-0472">Membrane</keyword>
<sequence>MSPTVIQVQPEFAGILKPQETYAQPDRQDVGNRINNWFDLLMIQSGFGWSPAVVLALCLCTGVLLGGLVFVIQENLLTTAMAGVMGTLLPIVAMAASRMRRQSTMMSQMPGMLDELARAAKTGRSLEHCLQQVAEDTPLPLGSELQTCTRKLALGVPLDAALREFPTRTGLVSSSVFVTALSVHRQTGGDLVKVLERLAQTVRDRMTFQGRLKAATAASRGTAFLMIVLPPAILAFFAFRDPNYLSNLMASPWGRFVTITAFFLEFVGAIWVMAVLRKSQQS</sequence>
<keyword evidence="3 6" id="KW-0812">Transmembrane</keyword>
<dbReference type="AlphaFoldDB" id="A0A517SJ68"/>
<feature type="transmembrane region" description="Helical" evidence="6">
    <location>
        <begin position="78"/>
        <end position="96"/>
    </location>
</feature>
<accession>A0A517SJ68</accession>
<proteinExistence type="predicted"/>
<evidence type="ECO:0000256" key="6">
    <source>
        <dbReference type="SAM" id="Phobius"/>
    </source>
</evidence>
<organism evidence="8 9">
    <name type="scientific">Caulifigura coniformis</name>
    <dbReference type="NCBI Taxonomy" id="2527983"/>
    <lineage>
        <taxon>Bacteria</taxon>
        <taxon>Pseudomonadati</taxon>
        <taxon>Planctomycetota</taxon>
        <taxon>Planctomycetia</taxon>
        <taxon>Planctomycetales</taxon>
        <taxon>Planctomycetaceae</taxon>
        <taxon>Caulifigura</taxon>
    </lineage>
</organism>
<protein>
    <submittedName>
        <fullName evidence="8">Bacterial type II secretion system protein F domain protein</fullName>
    </submittedName>
</protein>
<evidence type="ECO:0000256" key="3">
    <source>
        <dbReference type="ARBA" id="ARBA00022692"/>
    </source>
</evidence>
<dbReference type="InterPro" id="IPR042094">
    <property type="entry name" value="T2SS_GspF_sf"/>
</dbReference>
<dbReference type="Proteomes" id="UP000315700">
    <property type="component" value="Chromosome"/>
</dbReference>
<evidence type="ECO:0000256" key="2">
    <source>
        <dbReference type="ARBA" id="ARBA00022475"/>
    </source>
</evidence>
<dbReference type="Gene3D" id="1.20.81.30">
    <property type="entry name" value="Type II secretion system (T2SS), domain F"/>
    <property type="match status" value="1"/>
</dbReference>
<dbReference type="RefSeq" id="WP_145033148.1">
    <property type="nucleotide sequence ID" value="NZ_CP036271.1"/>
</dbReference>